<keyword evidence="3" id="KW-0479">Metal-binding</keyword>
<evidence type="ECO:0000313" key="7">
    <source>
        <dbReference type="EMBL" id="RKQ93986.1"/>
    </source>
</evidence>
<protein>
    <submittedName>
        <fullName evidence="7">Manganese transport system substrate-binding protein</fullName>
    </submittedName>
</protein>
<dbReference type="RefSeq" id="WP_121252599.1">
    <property type="nucleotide sequence ID" value="NZ_RBIL01000001.1"/>
</dbReference>
<proteinExistence type="inferred from homology"/>
<dbReference type="PRINTS" id="PR00691">
    <property type="entry name" value="ADHESINB"/>
</dbReference>
<dbReference type="InterPro" id="IPR006128">
    <property type="entry name" value="Lipoprotein_PsaA-like"/>
</dbReference>
<keyword evidence="8" id="KW-1185">Reference proteome</keyword>
<dbReference type="InterPro" id="IPR006127">
    <property type="entry name" value="ZnuA-like"/>
</dbReference>
<name>A0A660LHX6_9ACTN</name>
<dbReference type="EMBL" id="RBIL01000001">
    <property type="protein sequence ID" value="RKQ93986.1"/>
    <property type="molecule type" value="Genomic_DNA"/>
</dbReference>
<evidence type="ECO:0000256" key="4">
    <source>
        <dbReference type="ARBA" id="ARBA00022729"/>
    </source>
</evidence>
<evidence type="ECO:0000313" key="8">
    <source>
        <dbReference type="Proteomes" id="UP000278962"/>
    </source>
</evidence>
<dbReference type="PROSITE" id="PS51257">
    <property type="entry name" value="PROKAR_LIPOPROTEIN"/>
    <property type="match status" value="1"/>
</dbReference>
<dbReference type="Pfam" id="PF01297">
    <property type="entry name" value="ZnuA"/>
    <property type="match status" value="1"/>
</dbReference>
<feature type="chain" id="PRO_5025046971" evidence="6">
    <location>
        <begin position="24"/>
        <end position="304"/>
    </location>
</feature>
<dbReference type="InterPro" id="IPR006129">
    <property type="entry name" value="AdhesinB"/>
</dbReference>
<dbReference type="SUPFAM" id="SSF53807">
    <property type="entry name" value="Helical backbone' metal receptor"/>
    <property type="match status" value="1"/>
</dbReference>
<comment type="subcellular location">
    <subcellularLocation>
        <location evidence="1">Cell envelope</location>
    </subcellularLocation>
</comment>
<dbReference type="PANTHER" id="PTHR42953">
    <property type="entry name" value="HIGH-AFFINITY ZINC UPTAKE SYSTEM PROTEIN ZNUA-RELATED"/>
    <property type="match status" value="1"/>
</dbReference>
<organism evidence="7 8">
    <name type="scientific">Solirubrobacter pauli</name>
    <dbReference type="NCBI Taxonomy" id="166793"/>
    <lineage>
        <taxon>Bacteria</taxon>
        <taxon>Bacillati</taxon>
        <taxon>Actinomycetota</taxon>
        <taxon>Thermoleophilia</taxon>
        <taxon>Solirubrobacterales</taxon>
        <taxon>Solirubrobacteraceae</taxon>
        <taxon>Solirubrobacter</taxon>
    </lineage>
</organism>
<dbReference type="GO" id="GO:0030313">
    <property type="term" value="C:cell envelope"/>
    <property type="evidence" value="ECO:0007669"/>
    <property type="project" value="UniProtKB-SubCell"/>
</dbReference>
<evidence type="ECO:0000256" key="1">
    <source>
        <dbReference type="ARBA" id="ARBA00004196"/>
    </source>
</evidence>
<dbReference type="GO" id="GO:0046872">
    <property type="term" value="F:metal ion binding"/>
    <property type="evidence" value="ECO:0007669"/>
    <property type="project" value="UniProtKB-KW"/>
</dbReference>
<dbReference type="Proteomes" id="UP000278962">
    <property type="component" value="Unassembled WGS sequence"/>
</dbReference>
<gene>
    <name evidence="7" type="ORF">C8N24_3862</name>
</gene>
<comment type="similarity">
    <text evidence="5">Belongs to the bacterial solute-binding protein 9 family.</text>
</comment>
<dbReference type="OrthoDB" id="9810636at2"/>
<dbReference type="AlphaFoldDB" id="A0A660LHX6"/>
<keyword evidence="4 6" id="KW-0732">Signal</keyword>
<evidence type="ECO:0000256" key="3">
    <source>
        <dbReference type="ARBA" id="ARBA00022723"/>
    </source>
</evidence>
<comment type="caution">
    <text evidence="7">The sequence shown here is derived from an EMBL/GenBank/DDBJ whole genome shotgun (WGS) entry which is preliminary data.</text>
</comment>
<evidence type="ECO:0000256" key="5">
    <source>
        <dbReference type="RuleBase" id="RU003512"/>
    </source>
</evidence>
<evidence type="ECO:0000256" key="2">
    <source>
        <dbReference type="ARBA" id="ARBA00022448"/>
    </source>
</evidence>
<dbReference type="Gene3D" id="3.40.50.1980">
    <property type="entry name" value="Nitrogenase molybdenum iron protein domain"/>
    <property type="match status" value="2"/>
</dbReference>
<dbReference type="InterPro" id="IPR050492">
    <property type="entry name" value="Bact_metal-bind_prot9"/>
</dbReference>
<sequence>MSNLLRAVVAAGALALVLSGCGAADSEDSGKPKVLTTFTVVADMVRQVGGDRIEVASITKPGAEIHGYEPTPSDLKHAATSDLVLQNGMGLERWFEQFVDLADAKHVTLSEGVEPIPIAGESEYAGKPNPHAWMSVANAKVYVENIRKALTELDPAGAPVFAANAREYSGALDEVGATVRRELAALPPQRRALVTCEGAFSYMARDFGLTERYLWPVNAEQEGTPQQIASTVRFVRERQVPAIFCESTVSDKAQKQVARESGARFAGVLYVDSLSEAGGPVPTYLDLLRRDADTIIAGLTGAST</sequence>
<keyword evidence="2 5" id="KW-0813">Transport</keyword>
<dbReference type="PANTHER" id="PTHR42953:SF1">
    <property type="entry name" value="METAL-BINDING PROTEIN HI_0362-RELATED"/>
    <property type="match status" value="1"/>
</dbReference>
<dbReference type="GO" id="GO:0007155">
    <property type="term" value="P:cell adhesion"/>
    <property type="evidence" value="ECO:0007669"/>
    <property type="project" value="InterPro"/>
</dbReference>
<accession>A0A660LHX6</accession>
<dbReference type="GO" id="GO:0030001">
    <property type="term" value="P:metal ion transport"/>
    <property type="evidence" value="ECO:0007669"/>
    <property type="project" value="InterPro"/>
</dbReference>
<dbReference type="PRINTS" id="PR00690">
    <property type="entry name" value="ADHESNFAMILY"/>
</dbReference>
<reference evidence="7 8" key="1">
    <citation type="submission" date="2018-10" db="EMBL/GenBank/DDBJ databases">
        <title>Genomic Encyclopedia of Archaeal and Bacterial Type Strains, Phase II (KMG-II): from individual species to whole genera.</title>
        <authorList>
            <person name="Goeker M."/>
        </authorList>
    </citation>
    <scope>NUCLEOTIDE SEQUENCE [LARGE SCALE GENOMIC DNA]</scope>
    <source>
        <strain evidence="7 8">DSM 14954</strain>
    </source>
</reference>
<evidence type="ECO:0000256" key="6">
    <source>
        <dbReference type="SAM" id="SignalP"/>
    </source>
</evidence>
<dbReference type="CDD" id="cd01137">
    <property type="entry name" value="PsaA"/>
    <property type="match status" value="1"/>
</dbReference>
<feature type="signal peptide" evidence="6">
    <location>
        <begin position="1"/>
        <end position="23"/>
    </location>
</feature>